<accession>A0A0A9DN76</accession>
<evidence type="ECO:0000256" key="1">
    <source>
        <dbReference type="SAM" id="MobiDB-lite"/>
    </source>
</evidence>
<feature type="region of interest" description="Disordered" evidence="1">
    <location>
        <begin position="1"/>
        <end position="40"/>
    </location>
</feature>
<organism evidence="2">
    <name type="scientific">Arundo donax</name>
    <name type="common">Giant reed</name>
    <name type="synonym">Donax arundinaceus</name>
    <dbReference type="NCBI Taxonomy" id="35708"/>
    <lineage>
        <taxon>Eukaryota</taxon>
        <taxon>Viridiplantae</taxon>
        <taxon>Streptophyta</taxon>
        <taxon>Embryophyta</taxon>
        <taxon>Tracheophyta</taxon>
        <taxon>Spermatophyta</taxon>
        <taxon>Magnoliopsida</taxon>
        <taxon>Liliopsida</taxon>
        <taxon>Poales</taxon>
        <taxon>Poaceae</taxon>
        <taxon>PACMAD clade</taxon>
        <taxon>Arundinoideae</taxon>
        <taxon>Arundineae</taxon>
        <taxon>Arundo</taxon>
    </lineage>
</organism>
<reference evidence="2" key="1">
    <citation type="submission" date="2014-09" db="EMBL/GenBank/DDBJ databases">
        <authorList>
            <person name="Magalhaes I.L.F."/>
            <person name="Oliveira U."/>
            <person name="Santos F.R."/>
            <person name="Vidigal T.H.D.A."/>
            <person name="Brescovit A.D."/>
            <person name="Santos A.J."/>
        </authorList>
    </citation>
    <scope>NUCLEOTIDE SEQUENCE</scope>
    <source>
        <tissue evidence="2">Shoot tissue taken approximately 20 cm above the soil surface</tissue>
    </source>
</reference>
<proteinExistence type="predicted"/>
<sequence>MRSTSHSAKPKQTMMRRCRRSTSKKRPSREMCSPTSTQPTTMRFKMLMRQSTSSLLVGVMFRISLRQAGTINQHCNRLISTVAYLLRCLWQNNRGC</sequence>
<evidence type="ECO:0000313" key="2">
    <source>
        <dbReference type="EMBL" id="JAD85227.1"/>
    </source>
</evidence>
<dbReference type="EMBL" id="GBRH01212668">
    <property type="protein sequence ID" value="JAD85227.1"/>
    <property type="molecule type" value="Transcribed_RNA"/>
</dbReference>
<reference evidence="2" key="2">
    <citation type="journal article" date="2015" name="Data Brief">
        <title>Shoot transcriptome of the giant reed, Arundo donax.</title>
        <authorList>
            <person name="Barrero R.A."/>
            <person name="Guerrero F.D."/>
            <person name="Moolhuijzen P."/>
            <person name="Goolsby J.A."/>
            <person name="Tidwell J."/>
            <person name="Bellgard S.E."/>
            <person name="Bellgard M.I."/>
        </authorList>
    </citation>
    <scope>NUCLEOTIDE SEQUENCE</scope>
    <source>
        <tissue evidence="2">Shoot tissue taken approximately 20 cm above the soil surface</tissue>
    </source>
</reference>
<protein>
    <submittedName>
        <fullName evidence="2">Uncharacterized protein</fullName>
    </submittedName>
</protein>
<feature type="compositionally biased region" description="Basic residues" evidence="1">
    <location>
        <begin position="14"/>
        <end position="27"/>
    </location>
</feature>
<name>A0A0A9DN76_ARUDO</name>
<dbReference type="AlphaFoldDB" id="A0A0A9DN76"/>